<dbReference type="SUPFAM" id="SSF143842">
    <property type="entry name" value="YwmB-like"/>
    <property type="match status" value="1"/>
</dbReference>
<accession>A0ABT0MAG1</accession>
<protein>
    <submittedName>
        <fullName evidence="2">YwmB family TATA-box binding protein</fullName>
    </submittedName>
</protein>
<reference evidence="2 3" key="1">
    <citation type="submission" date="2022-05" db="EMBL/GenBank/DDBJ databases">
        <title>Sporolactobacillus sp nov CPB3-1, isolated from tree bark (Mangifera indica L.).</title>
        <authorList>
            <person name="Phuengjayaem S."/>
            <person name="Tanasupawat S."/>
        </authorList>
    </citation>
    <scope>NUCLEOTIDE SEQUENCE [LARGE SCALE GENOMIC DNA]</scope>
    <source>
        <strain evidence="2 3">CPB3-1</strain>
    </source>
</reference>
<dbReference type="Gene3D" id="3.30.2030.10">
    <property type="entry name" value="YwmB-like"/>
    <property type="match status" value="1"/>
</dbReference>
<keyword evidence="3" id="KW-1185">Reference proteome</keyword>
<dbReference type="EMBL" id="JAMAST010000003">
    <property type="protein sequence ID" value="MCL1631264.1"/>
    <property type="molecule type" value="Genomic_DNA"/>
</dbReference>
<organism evidence="2 3">
    <name type="scientific">Sporolactobacillus mangiferae</name>
    <dbReference type="NCBI Taxonomy" id="2940498"/>
    <lineage>
        <taxon>Bacteria</taxon>
        <taxon>Bacillati</taxon>
        <taxon>Bacillota</taxon>
        <taxon>Bacilli</taxon>
        <taxon>Bacillales</taxon>
        <taxon>Sporolactobacillaceae</taxon>
        <taxon>Sporolactobacillus</taxon>
    </lineage>
</organism>
<dbReference type="Gene3D" id="3.30.360.40">
    <property type="entry name" value="YwmB-like"/>
    <property type="match status" value="1"/>
</dbReference>
<gene>
    <name evidence="2" type="ORF">M3N64_04785</name>
</gene>
<sequence length="257" mass="29782">MKRKLLFIFLIFLGMQMFPVTNQNWVSAERNRQNETGDLERVAQFAHVLEASHAKVTEWSVYIRETGRSAGITHAAFNREVKNKLRELPDYAWHRLQAHDGTIGWEGTRKLPGSHAEMVVRVMGYPIGTRYRTVTLYHVNGERFKQAEWTNNKRQIREEIPKIFHGQEHIYTCVKADRSAKMNLALIEEGKRYLDLFSAAPVERLQEKTFVSISAYTKAWNNAIYTKNKKMNIQAALRNDGDRTIIVLGSPIITVEY</sequence>
<feature type="signal peptide" evidence="1">
    <location>
        <begin position="1"/>
        <end position="22"/>
    </location>
</feature>
<dbReference type="Proteomes" id="UP001203004">
    <property type="component" value="Unassembled WGS sequence"/>
</dbReference>
<evidence type="ECO:0000313" key="3">
    <source>
        <dbReference type="Proteomes" id="UP001203004"/>
    </source>
</evidence>
<dbReference type="RefSeq" id="WP_249098889.1">
    <property type="nucleotide sequence ID" value="NZ_JAMAST010000003.1"/>
</dbReference>
<dbReference type="InterPro" id="IPR036209">
    <property type="entry name" value="YwmB-like_sf"/>
</dbReference>
<keyword evidence="1" id="KW-0732">Signal</keyword>
<feature type="chain" id="PRO_5047450228" evidence="1">
    <location>
        <begin position="23"/>
        <end position="257"/>
    </location>
</feature>
<comment type="caution">
    <text evidence="2">The sequence shown here is derived from an EMBL/GenBank/DDBJ whole genome shotgun (WGS) entry which is preliminary data.</text>
</comment>
<dbReference type="Pfam" id="PF08680">
    <property type="entry name" value="DUF1779"/>
    <property type="match status" value="1"/>
</dbReference>
<name>A0ABT0MAG1_9BACL</name>
<evidence type="ECO:0000313" key="2">
    <source>
        <dbReference type="EMBL" id="MCL1631264.1"/>
    </source>
</evidence>
<dbReference type="InterPro" id="IPR014794">
    <property type="entry name" value="DUF1779"/>
</dbReference>
<evidence type="ECO:0000256" key="1">
    <source>
        <dbReference type="SAM" id="SignalP"/>
    </source>
</evidence>
<proteinExistence type="predicted"/>